<keyword evidence="3" id="KW-1185">Reference proteome</keyword>
<dbReference type="PATRIC" id="fig|1279009.4.peg.836"/>
<dbReference type="PANTHER" id="PTHR37947">
    <property type="entry name" value="BLL2462 PROTEIN"/>
    <property type="match status" value="1"/>
</dbReference>
<keyword evidence="1" id="KW-0472">Membrane</keyword>
<gene>
    <name evidence="2" type="ORF">ADICEAN_00828</name>
</gene>
<dbReference type="STRING" id="1279009.ADICEAN_00828"/>
<dbReference type="EMBL" id="AODQ01000012">
    <property type="protein sequence ID" value="EMR04084.1"/>
    <property type="molecule type" value="Genomic_DNA"/>
</dbReference>
<name>M7P0F5_9BACT</name>
<comment type="caution">
    <text evidence="2">The sequence shown here is derived from an EMBL/GenBank/DDBJ whole genome shotgun (WGS) entry which is preliminary data.</text>
</comment>
<feature type="transmembrane region" description="Helical" evidence="1">
    <location>
        <begin position="43"/>
        <end position="61"/>
    </location>
</feature>
<dbReference type="InterPro" id="IPR036465">
    <property type="entry name" value="vWFA_dom_sf"/>
</dbReference>
<feature type="transmembrane region" description="Helical" evidence="1">
    <location>
        <begin position="12"/>
        <end position="31"/>
    </location>
</feature>
<keyword evidence="1" id="KW-0812">Transmembrane</keyword>
<evidence type="ECO:0000313" key="3">
    <source>
        <dbReference type="Proteomes" id="UP000011910"/>
    </source>
</evidence>
<evidence type="ECO:0000256" key="1">
    <source>
        <dbReference type="SAM" id="Phobius"/>
    </source>
</evidence>
<dbReference type="PANTHER" id="PTHR37947:SF1">
    <property type="entry name" value="BLL2462 PROTEIN"/>
    <property type="match status" value="1"/>
</dbReference>
<dbReference type="Proteomes" id="UP000011910">
    <property type="component" value="Unassembled WGS sequence"/>
</dbReference>
<keyword evidence="1" id="KW-1133">Transmembrane helix</keyword>
<dbReference type="RefSeq" id="WP_009194230.1">
    <property type="nucleotide sequence ID" value="NZ_AODQ01000012.1"/>
</dbReference>
<dbReference type="eggNOG" id="COG2304">
    <property type="taxonomic scope" value="Bacteria"/>
</dbReference>
<dbReference type="AlphaFoldDB" id="M7P0F5"/>
<reference evidence="2 3" key="1">
    <citation type="journal article" date="2013" name="Genome Announc.">
        <title>Draft Genome Sequence of Cesiribacter andamanensis Strain AMV16T, Isolated from a Soil Sample from a Mud Volcano in the Andaman Islands, India.</title>
        <authorList>
            <person name="Shivaji S."/>
            <person name="Ara S."/>
            <person name="Begum Z."/>
            <person name="Srinivas T.N."/>
            <person name="Singh A."/>
            <person name="Kumar Pinnaka A."/>
        </authorList>
    </citation>
    <scope>NUCLEOTIDE SEQUENCE [LARGE SCALE GENOMIC DNA]</scope>
    <source>
        <strain evidence="2 3">AMV16</strain>
    </source>
</reference>
<accession>M7P0F5</accession>
<dbReference type="OrthoDB" id="9763076at2"/>
<sequence>MDVRQLLWGASPWWILVCLLAGLLYAGLLYSKKQSLWGPATNWSLFAIRFLLASLLCLLLLEPYLRQLTRHIEAPSWVIAIDNSLSVAEGGTTPPEQLRQTLARLQQQLGPKGRVEFRTLNGPLEVADSLRFGAQATDLSSLLTGIRSDYENRNLAGVVLLTDGIYNQGMSPAYVPYPFPVHTLGLGDTLPKTDVNLKNLYYNKVAYQGNQFRIRAEITQNGYAGQAVTLNVRLGGKVLQQKQLRFPNGASLLEEEVVLNADEAGLQHYIFEVSGAPNEYTLSNNRRHAYVEIIEGREKILIAAASPHPDITALRRAIEKNQNYQTFVYIPGLSPYQEEEYDLVILHGLPGRNLPRLEEILNKTRARWYMVSSQTDLRQLNLQQDLVQINSQQQEFDEVFPLLNGTFTLFTYAEENRRAIGSYSPVQVPFGRLQVASWGQVLLQQRVGRIETDKPLLVVGVQEEKKIAVMLGEGLWQWRLQEYAATEDFKAFDELVQKTVQLLASRDDRRRFRVYPLEEEVLDTEGVVFETEVYNTLYERIWGQGVNLVITDEGGKQYRYSYQNSRNNPRYAVRNLPQGVYQFRATTELEGETLSSSGRFSVQNLQLESLELTANHNLLRGLSEKTGGRYYHYQQEDQLLQDLGQLEARNIITADEAYESALSLEWLLALLLLLVSVEWFVRKYNGGY</sequence>
<organism evidence="2 3">
    <name type="scientific">Cesiribacter andamanensis AMV16</name>
    <dbReference type="NCBI Taxonomy" id="1279009"/>
    <lineage>
        <taxon>Bacteria</taxon>
        <taxon>Pseudomonadati</taxon>
        <taxon>Bacteroidota</taxon>
        <taxon>Cytophagia</taxon>
        <taxon>Cytophagales</taxon>
        <taxon>Cesiribacteraceae</taxon>
        <taxon>Cesiribacter</taxon>
    </lineage>
</organism>
<proteinExistence type="predicted"/>
<evidence type="ECO:0000313" key="2">
    <source>
        <dbReference type="EMBL" id="EMR04084.1"/>
    </source>
</evidence>
<dbReference type="SUPFAM" id="SSF53300">
    <property type="entry name" value="vWA-like"/>
    <property type="match status" value="1"/>
</dbReference>
<protein>
    <submittedName>
        <fullName evidence="2">Putative membrane protein</fullName>
    </submittedName>
</protein>